<dbReference type="SFLD" id="SFLDG01067">
    <property type="entry name" value="SPASM/twitch_domain_containing"/>
    <property type="match status" value="1"/>
</dbReference>
<dbReference type="AlphaFoldDB" id="A0A7V0QTF1"/>
<evidence type="ECO:0000256" key="3">
    <source>
        <dbReference type="ARBA" id="ARBA00023004"/>
    </source>
</evidence>
<keyword evidence="2" id="KW-0479">Metal-binding</keyword>
<proteinExistence type="predicted"/>
<dbReference type="PANTHER" id="PTHR11228">
    <property type="entry name" value="RADICAL SAM DOMAIN PROTEIN"/>
    <property type="match status" value="1"/>
</dbReference>
<feature type="domain" description="Radical SAM core" evidence="5">
    <location>
        <begin position="22"/>
        <end position="263"/>
    </location>
</feature>
<dbReference type="GO" id="GO:0003824">
    <property type="term" value="F:catalytic activity"/>
    <property type="evidence" value="ECO:0007669"/>
    <property type="project" value="InterPro"/>
</dbReference>
<evidence type="ECO:0000256" key="2">
    <source>
        <dbReference type="ARBA" id="ARBA00022723"/>
    </source>
</evidence>
<dbReference type="EMBL" id="DRBC01000417">
    <property type="protein sequence ID" value="HDN85458.1"/>
    <property type="molecule type" value="Genomic_DNA"/>
</dbReference>
<dbReference type="CDD" id="cd21109">
    <property type="entry name" value="SPASM"/>
    <property type="match status" value="1"/>
</dbReference>
<dbReference type="InterPro" id="IPR007197">
    <property type="entry name" value="rSAM"/>
</dbReference>
<dbReference type="InterPro" id="IPR023885">
    <property type="entry name" value="4Fe4S-binding_SPASM_dom"/>
</dbReference>
<name>A0A7V0QTF1_UNCAE</name>
<dbReference type="Gene3D" id="3.20.20.70">
    <property type="entry name" value="Aldolase class I"/>
    <property type="match status" value="1"/>
</dbReference>
<dbReference type="InterPro" id="IPR013785">
    <property type="entry name" value="Aldolase_TIM"/>
</dbReference>
<sequence length="378" mass="44193">MKSVILKLILNGIRFRIRKFLKKPLFPWALTVAVTGRCNSRCVMCNIWRLSQQIPNLKEIELKKDEIKRLLSNPLLSSLVELDITGGEPFLRDDLVELVEVVKEVKEKNLKRLKTIAIATNGFLTQKILRDVKSILEILKGSGIDLVMVCSLDGVGKLHEKIRRRRGAFERLLSTLDGLLELKSSYEDFWVGTKTTVSRLNIQGLEEIKTFGKQKGIFFQIISPVIFTPVRYRNLERQNELDPFPEFEKLLLDFYRKENFFYDYYAFFIIKLLKEGRRPPCTAMFNYLYIDYDGSCYPCPLLENKIGNIRNSSIEQIWRNATKIREKISKLPLCTSCTEPGLLRFTLPLEGFWFARFLIKRRCLQKTFYSNGFHKYLT</sequence>
<dbReference type="InterPro" id="IPR050377">
    <property type="entry name" value="Radical_SAM_PqqE_MftC-like"/>
</dbReference>
<dbReference type="InterPro" id="IPR058240">
    <property type="entry name" value="rSAM_sf"/>
</dbReference>
<dbReference type="GO" id="GO:0051536">
    <property type="term" value="F:iron-sulfur cluster binding"/>
    <property type="evidence" value="ECO:0007669"/>
    <property type="project" value="UniProtKB-KW"/>
</dbReference>
<keyword evidence="4" id="KW-0411">Iron-sulfur</keyword>
<reference evidence="6" key="1">
    <citation type="journal article" date="2020" name="mSystems">
        <title>Genome- and Community-Level Interaction Insights into Carbon Utilization and Element Cycling Functions of Hydrothermarchaeota in Hydrothermal Sediment.</title>
        <authorList>
            <person name="Zhou Z."/>
            <person name="Liu Y."/>
            <person name="Xu W."/>
            <person name="Pan J."/>
            <person name="Luo Z.H."/>
            <person name="Li M."/>
        </authorList>
    </citation>
    <scope>NUCLEOTIDE SEQUENCE [LARGE SCALE GENOMIC DNA]</scope>
    <source>
        <strain evidence="6">HyVt-219</strain>
    </source>
</reference>
<evidence type="ECO:0000256" key="1">
    <source>
        <dbReference type="ARBA" id="ARBA00022691"/>
    </source>
</evidence>
<evidence type="ECO:0000313" key="6">
    <source>
        <dbReference type="EMBL" id="HDN85458.1"/>
    </source>
</evidence>
<keyword evidence="1" id="KW-0949">S-adenosyl-L-methionine</keyword>
<dbReference type="CDD" id="cd01335">
    <property type="entry name" value="Radical_SAM"/>
    <property type="match status" value="1"/>
</dbReference>
<gene>
    <name evidence="6" type="ORF">ENG47_06875</name>
</gene>
<comment type="caution">
    <text evidence="6">The sequence shown here is derived from an EMBL/GenBank/DDBJ whole genome shotgun (WGS) entry which is preliminary data.</text>
</comment>
<dbReference type="SFLD" id="SFLDS00029">
    <property type="entry name" value="Radical_SAM"/>
    <property type="match status" value="1"/>
</dbReference>
<accession>A0A7V0QTF1</accession>
<evidence type="ECO:0000259" key="5">
    <source>
        <dbReference type="PROSITE" id="PS51918"/>
    </source>
</evidence>
<dbReference type="GO" id="GO:0046872">
    <property type="term" value="F:metal ion binding"/>
    <property type="evidence" value="ECO:0007669"/>
    <property type="project" value="UniProtKB-KW"/>
</dbReference>
<dbReference type="Proteomes" id="UP000885660">
    <property type="component" value="Unassembled WGS sequence"/>
</dbReference>
<dbReference type="PANTHER" id="PTHR11228:SF27">
    <property type="entry name" value="GLYCYL-RADICAL ENZYME ACTIVATING ENZYME MJ1227-RELATED"/>
    <property type="match status" value="1"/>
</dbReference>
<evidence type="ECO:0000256" key="4">
    <source>
        <dbReference type="ARBA" id="ARBA00023014"/>
    </source>
</evidence>
<keyword evidence="3" id="KW-0408">Iron</keyword>
<dbReference type="Pfam" id="PF13186">
    <property type="entry name" value="SPASM"/>
    <property type="match status" value="1"/>
</dbReference>
<dbReference type="Pfam" id="PF04055">
    <property type="entry name" value="Radical_SAM"/>
    <property type="match status" value="1"/>
</dbReference>
<protein>
    <submittedName>
        <fullName evidence="6">Radical SAM protein</fullName>
    </submittedName>
</protein>
<dbReference type="PROSITE" id="PS51918">
    <property type="entry name" value="RADICAL_SAM"/>
    <property type="match status" value="1"/>
</dbReference>
<dbReference type="SUPFAM" id="SSF102114">
    <property type="entry name" value="Radical SAM enzymes"/>
    <property type="match status" value="1"/>
</dbReference>
<organism evidence="6">
    <name type="scientific">Aerophobetes bacterium</name>
    <dbReference type="NCBI Taxonomy" id="2030807"/>
    <lineage>
        <taxon>Bacteria</taxon>
        <taxon>Candidatus Aerophobota</taxon>
    </lineage>
</organism>